<dbReference type="EMBL" id="JAAGMD010000791">
    <property type="protein sequence ID" value="NEA89891.1"/>
    <property type="molecule type" value="Genomic_DNA"/>
</dbReference>
<comment type="caution">
    <text evidence="2">The sequence shown here is derived from an EMBL/GenBank/DDBJ whole genome shotgun (WGS) entry which is preliminary data.</text>
</comment>
<proteinExistence type="predicted"/>
<gene>
    <name evidence="2" type="ORF">G3I53_28570</name>
</gene>
<sequence length="97" mass="10368">MEHTRLTVTLRPGHGTLARLAATLNNHHVLDLAYTTSSPDSATAVVRVPRSDAPRAQHKLRRLVDVIDVSLDPASARTAEVPDLPATRRPAAGAAHP</sequence>
<organism evidence="2">
    <name type="scientific">Streptomyces sp. SID14436</name>
    <dbReference type="NCBI Taxonomy" id="2706070"/>
    <lineage>
        <taxon>Bacteria</taxon>
        <taxon>Bacillati</taxon>
        <taxon>Actinomycetota</taxon>
        <taxon>Actinomycetes</taxon>
        <taxon>Kitasatosporales</taxon>
        <taxon>Streptomycetaceae</taxon>
        <taxon>Streptomyces</taxon>
    </lineage>
</organism>
<reference evidence="2" key="1">
    <citation type="submission" date="2020-01" db="EMBL/GenBank/DDBJ databases">
        <title>Insect and environment-associated Actinomycetes.</title>
        <authorList>
            <person name="Currrie C."/>
            <person name="Chevrette M."/>
            <person name="Carlson C."/>
            <person name="Stubbendieck R."/>
            <person name="Wendt-Pienkowski E."/>
        </authorList>
    </citation>
    <scope>NUCLEOTIDE SEQUENCE</scope>
    <source>
        <strain evidence="2">SID14436</strain>
    </source>
</reference>
<evidence type="ECO:0008006" key="3">
    <source>
        <dbReference type="Google" id="ProtNLM"/>
    </source>
</evidence>
<feature type="region of interest" description="Disordered" evidence="1">
    <location>
        <begin position="74"/>
        <end position="97"/>
    </location>
</feature>
<dbReference type="AlphaFoldDB" id="A0A6G3R2M0"/>
<name>A0A6G3R2M0_9ACTN</name>
<dbReference type="RefSeq" id="WP_164333334.1">
    <property type="nucleotide sequence ID" value="NZ_JAAGMD010000791.1"/>
</dbReference>
<evidence type="ECO:0000256" key="1">
    <source>
        <dbReference type="SAM" id="MobiDB-lite"/>
    </source>
</evidence>
<protein>
    <recommendedName>
        <fullName evidence="3">ACT domain-containing protein</fullName>
    </recommendedName>
</protein>
<accession>A0A6G3R2M0</accession>
<evidence type="ECO:0000313" key="2">
    <source>
        <dbReference type="EMBL" id="NEA89891.1"/>
    </source>
</evidence>